<dbReference type="Pfam" id="PF13487">
    <property type="entry name" value="HD_5"/>
    <property type="match status" value="1"/>
</dbReference>
<sequence length="195" mass="21529">MARIQAMGLAAEAFDCVREGLREQAETARMTLDFDTFMRAKSTVRLLEKAATAEASTVARIRREPGYLGKSIGDLVATLVNRLEALPSDEFLDLRTYDAYLYSHPVNMAMIGMAIGKALGMGRLQLEELGMAGLLADAGKFRLPRDLLFKGEALTAQELLDVRRHVSFSLELVSAWKLLVGPVVEAVACHHEKYD</sequence>
<dbReference type="InterPro" id="IPR037522">
    <property type="entry name" value="HD_GYP_dom"/>
</dbReference>
<protein>
    <submittedName>
        <fullName evidence="2">HD domain-containing protein</fullName>
    </submittedName>
</protein>
<comment type="caution">
    <text evidence="2">The sequence shown here is derived from an EMBL/GenBank/DDBJ whole genome shotgun (WGS) entry which is preliminary data.</text>
</comment>
<dbReference type="EMBL" id="VGJX01000500">
    <property type="protein sequence ID" value="MBM3275246.1"/>
    <property type="molecule type" value="Genomic_DNA"/>
</dbReference>
<dbReference type="PROSITE" id="PS51832">
    <property type="entry name" value="HD_GYP"/>
    <property type="match status" value="1"/>
</dbReference>
<dbReference type="Proteomes" id="UP000703893">
    <property type="component" value="Unassembled WGS sequence"/>
</dbReference>
<reference evidence="2 3" key="1">
    <citation type="submission" date="2019-03" db="EMBL/GenBank/DDBJ databases">
        <title>Lake Tanganyika Metagenome-Assembled Genomes (MAGs).</title>
        <authorList>
            <person name="Tran P."/>
        </authorList>
    </citation>
    <scope>NUCLEOTIDE SEQUENCE [LARGE SCALE GENOMIC DNA]</scope>
    <source>
        <strain evidence="2">K_DeepCast_65m_m2_236</strain>
    </source>
</reference>
<proteinExistence type="predicted"/>
<evidence type="ECO:0000313" key="3">
    <source>
        <dbReference type="Proteomes" id="UP000703893"/>
    </source>
</evidence>
<name>A0A937X396_9BACT</name>
<gene>
    <name evidence="2" type="ORF">FJZ00_08835</name>
</gene>
<dbReference type="PANTHER" id="PTHR43155:SF2">
    <property type="entry name" value="CYCLIC DI-GMP PHOSPHODIESTERASE PA4108"/>
    <property type="match status" value="1"/>
</dbReference>
<dbReference type="SUPFAM" id="SSF109604">
    <property type="entry name" value="HD-domain/PDEase-like"/>
    <property type="match status" value="1"/>
</dbReference>
<dbReference type="Gene3D" id="1.10.3210.10">
    <property type="entry name" value="Hypothetical protein af1432"/>
    <property type="match status" value="1"/>
</dbReference>
<evidence type="ECO:0000313" key="2">
    <source>
        <dbReference type="EMBL" id="MBM3275246.1"/>
    </source>
</evidence>
<dbReference type="CDD" id="cd00077">
    <property type="entry name" value="HDc"/>
    <property type="match status" value="1"/>
</dbReference>
<feature type="domain" description="HD-GYP" evidence="1">
    <location>
        <begin position="79"/>
        <end position="195"/>
    </location>
</feature>
<evidence type="ECO:0000259" key="1">
    <source>
        <dbReference type="PROSITE" id="PS51832"/>
    </source>
</evidence>
<dbReference type="InterPro" id="IPR003607">
    <property type="entry name" value="HD/PDEase_dom"/>
</dbReference>
<accession>A0A937X396</accession>
<dbReference type="AlphaFoldDB" id="A0A937X396"/>
<organism evidence="2 3">
    <name type="scientific">Candidatus Tanganyikabacteria bacterium</name>
    <dbReference type="NCBI Taxonomy" id="2961651"/>
    <lineage>
        <taxon>Bacteria</taxon>
        <taxon>Bacillati</taxon>
        <taxon>Candidatus Sericytochromatia</taxon>
        <taxon>Candidatus Tanganyikabacteria</taxon>
    </lineage>
</organism>
<dbReference type="PANTHER" id="PTHR43155">
    <property type="entry name" value="CYCLIC DI-GMP PHOSPHODIESTERASE PA4108-RELATED"/>
    <property type="match status" value="1"/>
</dbReference>